<evidence type="ECO:0000256" key="2">
    <source>
        <dbReference type="ARBA" id="ARBA00006676"/>
    </source>
</evidence>
<dbReference type="PANTHER" id="PTHR11409">
    <property type="entry name" value="ADENOSINE DEAMINASE"/>
    <property type="match status" value="1"/>
</dbReference>
<dbReference type="SUPFAM" id="SSF51556">
    <property type="entry name" value="Metallo-dependent hydrolases"/>
    <property type="match status" value="1"/>
</dbReference>
<keyword evidence="4" id="KW-0479">Metal-binding</keyword>
<dbReference type="InterPro" id="IPR001365">
    <property type="entry name" value="A_deaminase_dom"/>
</dbReference>
<dbReference type="RefSeq" id="WP_381200542.1">
    <property type="nucleotide sequence ID" value="NZ_JBHSFE010000022.1"/>
</dbReference>
<evidence type="ECO:0000256" key="3">
    <source>
        <dbReference type="ARBA" id="ARBA00012784"/>
    </source>
</evidence>
<dbReference type="EMBL" id="JBHSFE010000022">
    <property type="protein sequence ID" value="MFC4611441.1"/>
    <property type="molecule type" value="Genomic_DNA"/>
</dbReference>
<gene>
    <name evidence="9" type="ORF">ACFO9E_27145</name>
</gene>
<evidence type="ECO:0000256" key="4">
    <source>
        <dbReference type="ARBA" id="ARBA00022723"/>
    </source>
</evidence>
<dbReference type="InterPro" id="IPR032466">
    <property type="entry name" value="Metal_Hydrolase"/>
</dbReference>
<name>A0ABV9GAW3_9ACTN</name>
<evidence type="ECO:0000313" key="9">
    <source>
        <dbReference type="EMBL" id="MFC4611441.1"/>
    </source>
</evidence>
<keyword evidence="10" id="KW-1185">Reference proteome</keyword>
<evidence type="ECO:0000256" key="1">
    <source>
        <dbReference type="ARBA" id="ARBA00001947"/>
    </source>
</evidence>
<proteinExistence type="inferred from homology"/>
<evidence type="ECO:0000259" key="8">
    <source>
        <dbReference type="Pfam" id="PF00962"/>
    </source>
</evidence>
<dbReference type="EC" id="3.5.4.4" evidence="3"/>
<dbReference type="Proteomes" id="UP001595993">
    <property type="component" value="Unassembled WGS sequence"/>
</dbReference>
<feature type="domain" description="Adenosine deaminase" evidence="8">
    <location>
        <begin position="177"/>
        <end position="469"/>
    </location>
</feature>
<reference evidence="10" key="1">
    <citation type="journal article" date="2019" name="Int. J. Syst. Evol. Microbiol.">
        <title>The Global Catalogue of Microorganisms (GCM) 10K type strain sequencing project: providing services to taxonomists for standard genome sequencing and annotation.</title>
        <authorList>
            <consortium name="The Broad Institute Genomics Platform"/>
            <consortium name="The Broad Institute Genome Sequencing Center for Infectious Disease"/>
            <person name="Wu L."/>
            <person name="Ma J."/>
        </authorList>
    </citation>
    <scope>NUCLEOTIDE SEQUENCE [LARGE SCALE GENOMIC DNA]</scope>
    <source>
        <strain evidence="10">CGMCC 4.7139</strain>
    </source>
</reference>
<feature type="signal peptide" evidence="7">
    <location>
        <begin position="1"/>
        <end position="31"/>
    </location>
</feature>
<evidence type="ECO:0000256" key="6">
    <source>
        <dbReference type="ARBA" id="ARBA00022833"/>
    </source>
</evidence>
<dbReference type="Pfam" id="PF00962">
    <property type="entry name" value="A_deaminase"/>
    <property type="match status" value="1"/>
</dbReference>
<dbReference type="PANTHER" id="PTHR11409:SF43">
    <property type="entry name" value="ADENOSINE DEAMINASE"/>
    <property type="match status" value="1"/>
</dbReference>
<organism evidence="9 10">
    <name type="scientific">Streptomyces maoxianensis</name>
    <dbReference type="NCBI Taxonomy" id="1459942"/>
    <lineage>
        <taxon>Bacteria</taxon>
        <taxon>Bacillati</taxon>
        <taxon>Actinomycetota</taxon>
        <taxon>Actinomycetes</taxon>
        <taxon>Kitasatosporales</taxon>
        <taxon>Streptomycetaceae</taxon>
        <taxon>Streptomyces</taxon>
    </lineage>
</organism>
<accession>A0ABV9GAW3</accession>
<dbReference type="InterPro" id="IPR006330">
    <property type="entry name" value="Ado/ade_deaminase"/>
</dbReference>
<comment type="cofactor">
    <cofactor evidence="1">
        <name>Zn(2+)</name>
        <dbReference type="ChEBI" id="CHEBI:29105"/>
    </cofactor>
</comment>
<comment type="caution">
    <text evidence="9">The sequence shown here is derived from an EMBL/GenBank/DDBJ whole genome shotgun (WGS) entry which is preliminary data.</text>
</comment>
<keyword evidence="5" id="KW-0378">Hydrolase</keyword>
<evidence type="ECO:0000256" key="7">
    <source>
        <dbReference type="SAM" id="SignalP"/>
    </source>
</evidence>
<evidence type="ECO:0000256" key="5">
    <source>
        <dbReference type="ARBA" id="ARBA00022801"/>
    </source>
</evidence>
<keyword evidence="7" id="KW-0732">Signal</keyword>
<keyword evidence="6" id="KW-0862">Zinc</keyword>
<comment type="similarity">
    <text evidence="2">Belongs to the metallo-dependent hydrolases superfamily. Adenosine and AMP deaminases family.</text>
</comment>
<dbReference type="Gene3D" id="3.20.20.140">
    <property type="entry name" value="Metal-dependent hydrolases"/>
    <property type="match status" value="1"/>
</dbReference>
<feature type="chain" id="PRO_5046989208" description="adenosine deaminase" evidence="7">
    <location>
        <begin position="32"/>
        <end position="533"/>
    </location>
</feature>
<sequence length="533" mass="58339">MANKNRGTARSRPAMLLAALALTLLVTQPSAASGADADADAHATSPSAVERRVSAYLDSIRDQPEALDSFFRELPKGGDLHSHLSGAASTELLMDLAMADGLCIENGTQRALPTPCPADSRPAVEMRTDAALRQRVLRAWSMQDFTPGEESGHDHFFATFGKFSEAARRHPGELMAEVSNTAARQKQFYQELMITPNGGGANALADRVGYDASLPRMHQKLLADGAMDQVVRQARTEADQGLAAFRATAHCDSATPDPGCAVPFRFISQVSRNSAPERVFTQMVLAMELAERDPRFAAVNLVQPEDGAVSLRDYSLHMRMLAHLHSVYPRAHITLHAGELAPGLVKPEDLSFHIREAVNVAHAERIGHGVDIRHEDAADELLGTMAERRIAVEVPLSSNDQILGISGPEHPFPLYREHRVPVVLATDDAGVSRITISDEYRRAARTYNLSYRELKDLARASLEYAFLPGRSLWRTLDGYRPVRECLAGRPGKREPGPRCAAFLAASPKAAVEWRQEAAFTAFERRILAPRAPN</sequence>
<evidence type="ECO:0000313" key="10">
    <source>
        <dbReference type="Proteomes" id="UP001595993"/>
    </source>
</evidence>
<protein>
    <recommendedName>
        <fullName evidence="3">adenosine deaminase</fullName>
        <ecNumber evidence="3">3.5.4.4</ecNumber>
    </recommendedName>
</protein>